<sequence length="73" mass="8460">MSEDVIEKLKEKLKSVSEAYFANVLGINEFNPFSLTALDYREETISFQKKQMAELEDAVNRAERLMKMVTINI</sequence>
<proteinExistence type="predicted"/>
<evidence type="ECO:0000256" key="1">
    <source>
        <dbReference type="SAM" id="Coils"/>
    </source>
</evidence>
<reference evidence="2" key="1">
    <citation type="submission" date="2020-04" db="EMBL/GenBank/DDBJ databases">
        <authorList>
            <person name="Chiriac C."/>
            <person name="Salcher M."/>
            <person name="Ghai R."/>
            <person name="Kavagutti S V."/>
        </authorList>
    </citation>
    <scope>NUCLEOTIDE SEQUENCE</scope>
</reference>
<keyword evidence="1" id="KW-0175">Coiled coil</keyword>
<evidence type="ECO:0000313" key="2">
    <source>
        <dbReference type="EMBL" id="CAB4161231.1"/>
    </source>
</evidence>
<protein>
    <submittedName>
        <fullName evidence="2">Uncharacterized protein</fullName>
    </submittedName>
</protein>
<dbReference type="EMBL" id="LR798336">
    <property type="protein sequence ID" value="CAB5224879.1"/>
    <property type="molecule type" value="Genomic_DNA"/>
</dbReference>
<organism evidence="2">
    <name type="scientific">uncultured Caudovirales phage</name>
    <dbReference type="NCBI Taxonomy" id="2100421"/>
    <lineage>
        <taxon>Viruses</taxon>
        <taxon>Duplodnaviria</taxon>
        <taxon>Heunggongvirae</taxon>
        <taxon>Uroviricota</taxon>
        <taxon>Caudoviricetes</taxon>
        <taxon>Peduoviridae</taxon>
        <taxon>Maltschvirus</taxon>
        <taxon>Maltschvirus maltsch</taxon>
    </lineage>
</organism>
<accession>A0A6J5NVA8</accession>
<evidence type="ECO:0000313" key="3">
    <source>
        <dbReference type="EMBL" id="CAB5224879.1"/>
    </source>
</evidence>
<dbReference type="EMBL" id="LR796712">
    <property type="protein sequence ID" value="CAB4161231.1"/>
    <property type="molecule type" value="Genomic_DNA"/>
</dbReference>
<feature type="coiled-coil region" evidence="1">
    <location>
        <begin position="45"/>
        <end position="72"/>
    </location>
</feature>
<gene>
    <name evidence="2" type="ORF">UFOVP733_36</name>
    <name evidence="3" type="ORF">UFOVP743_23</name>
</gene>
<name>A0A6J5NVA8_9CAUD</name>